<accession>A0ABQ7U8S8</accession>
<dbReference type="Proteomes" id="UP000826656">
    <property type="component" value="Unassembled WGS sequence"/>
</dbReference>
<evidence type="ECO:0000313" key="2">
    <source>
        <dbReference type="Proteomes" id="UP000826656"/>
    </source>
</evidence>
<dbReference type="EMBL" id="JAIVGD010000023">
    <property type="protein sequence ID" value="KAH0743241.1"/>
    <property type="molecule type" value="Genomic_DNA"/>
</dbReference>
<reference evidence="1 2" key="1">
    <citation type="journal article" date="2021" name="bioRxiv">
        <title>Chromosome-scale and haplotype-resolved genome assembly of a tetraploid potato cultivar.</title>
        <authorList>
            <person name="Sun H."/>
            <person name="Jiao W.-B."/>
            <person name="Krause K."/>
            <person name="Campoy J.A."/>
            <person name="Goel M."/>
            <person name="Folz-Donahue K."/>
            <person name="Kukat C."/>
            <person name="Huettel B."/>
            <person name="Schneeberger K."/>
        </authorList>
    </citation>
    <scope>NUCLEOTIDE SEQUENCE [LARGE SCALE GENOMIC DNA]</scope>
    <source>
        <strain evidence="1">SolTubOtavaFocal</strain>
        <tissue evidence="1">Leaves</tissue>
    </source>
</reference>
<organism evidence="1 2">
    <name type="scientific">Solanum tuberosum</name>
    <name type="common">Potato</name>
    <dbReference type="NCBI Taxonomy" id="4113"/>
    <lineage>
        <taxon>Eukaryota</taxon>
        <taxon>Viridiplantae</taxon>
        <taxon>Streptophyta</taxon>
        <taxon>Embryophyta</taxon>
        <taxon>Tracheophyta</taxon>
        <taxon>Spermatophyta</taxon>
        <taxon>Magnoliopsida</taxon>
        <taxon>eudicotyledons</taxon>
        <taxon>Gunneridae</taxon>
        <taxon>Pentapetalae</taxon>
        <taxon>asterids</taxon>
        <taxon>lamiids</taxon>
        <taxon>Solanales</taxon>
        <taxon>Solanaceae</taxon>
        <taxon>Solanoideae</taxon>
        <taxon>Solaneae</taxon>
        <taxon>Solanum</taxon>
    </lineage>
</organism>
<protein>
    <recommendedName>
        <fullName evidence="3">Copia protein</fullName>
    </recommendedName>
</protein>
<evidence type="ECO:0000313" key="1">
    <source>
        <dbReference type="EMBL" id="KAH0743241.1"/>
    </source>
</evidence>
<dbReference type="CDD" id="cd09272">
    <property type="entry name" value="RNase_HI_RT_Ty1"/>
    <property type="match status" value="1"/>
</dbReference>
<proteinExistence type="predicted"/>
<evidence type="ECO:0008006" key="3">
    <source>
        <dbReference type="Google" id="ProtNLM"/>
    </source>
</evidence>
<dbReference type="PANTHER" id="PTHR11439">
    <property type="entry name" value="GAG-POL-RELATED RETROTRANSPOSON"/>
    <property type="match status" value="1"/>
</dbReference>
<keyword evidence="2" id="KW-1185">Reference proteome</keyword>
<gene>
    <name evidence="1" type="ORF">KY290_031234</name>
</gene>
<sequence length="201" mass="22869">MKDCKEMSTPMNQKEKLCKNDGAEKVEEIYFKGLVGCLMYLTATRPDILYVISILSSDWAGSADEMKSTPGYYFSLGSGMFLWCSKKQDTTAQFTKEAEFMATTTAVNQALWLRKIFVDLHMNQTKGIEVFVDNQFAIAISHNLVFHGKKHFNIKLLFLREVQKNGDVILLCCKTEEQLADIFTKPLLGNKFQLLKQKIGV</sequence>
<name>A0ABQ7U8S8_SOLTU</name>
<dbReference type="PANTHER" id="PTHR11439:SF503">
    <property type="entry name" value="CYSTEINE-RICH RLK (RECEPTOR-LIKE PROTEIN KINASE) 8"/>
    <property type="match status" value="1"/>
</dbReference>
<comment type="caution">
    <text evidence="1">The sequence shown here is derived from an EMBL/GenBank/DDBJ whole genome shotgun (WGS) entry which is preliminary data.</text>
</comment>